<dbReference type="PANTHER" id="PTHR43249">
    <property type="entry name" value="UDP-N-ACETYL-2-AMINO-2-DEOXY-D-GLUCURONATE OXIDASE"/>
    <property type="match status" value="1"/>
</dbReference>
<evidence type="ECO:0000313" key="4">
    <source>
        <dbReference type="EMBL" id="HIS92942.1"/>
    </source>
</evidence>
<dbReference type="Gene3D" id="3.30.360.10">
    <property type="entry name" value="Dihydrodipicolinate Reductase, domain 2"/>
    <property type="match status" value="1"/>
</dbReference>
<organism evidence="4 5">
    <name type="scientific">Candidatus Alectryocaccomicrobium excrementavium</name>
    <dbReference type="NCBI Taxonomy" id="2840668"/>
    <lineage>
        <taxon>Bacteria</taxon>
        <taxon>Bacillati</taxon>
        <taxon>Bacillota</taxon>
        <taxon>Clostridia</taxon>
        <taxon>Candidatus Alectryocaccomicrobium</taxon>
    </lineage>
</organism>
<evidence type="ECO:0000259" key="3">
    <source>
        <dbReference type="Pfam" id="PF02894"/>
    </source>
</evidence>
<dbReference type="PANTHER" id="PTHR43249:SF1">
    <property type="entry name" value="D-GLUCOSIDE 3-DEHYDROGENASE"/>
    <property type="match status" value="1"/>
</dbReference>
<proteinExistence type="inferred from homology"/>
<evidence type="ECO:0000313" key="5">
    <source>
        <dbReference type="Proteomes" id="UP000824140"/>
    </source>
</evidence>
<dbReference type="InterPro" id="IPR004104">
    <property type="entry name" value="Gfo/Idh/MocA-like_OxRdtase_C"/>
</dbReference>
<comment type="similarity">
    <text evidence="1">Belongs to the Gfo/Idh/MocA family.</text>
</comment>
<dbReference type="EMBL" id="DVJN01000161">
    <property type="protein sequence ID" value="HIS92942.1"/>
    <property type="molecule type" value="Genomic_DNA"/>
</dbReference>
<comment type="caution">
    <text evidence="4">The sequence shown here is derived from an EMBL/GenBank/DDBJ whole genome shotgun (WGS) entry which is preliminary data.</text>
</comment>
<reference evidence="4" key="1">
    <citation type="submission" date="2020-10" db="EMBL/GenBank/DDBJ databases">
        <authorList>
            <person name="Gilroy R."/>
        </authorList>
    </citation>
    <scope>NUCLEOTIDE SEQUENCE</scope>
    <source>
        <strain evidence="4">13766</strain>
    </source>
</reference>
<dbReference type="InterPro" id="IPR000683">
    <property type="entry name" value="Gfo/Idh/MocA-like_OxRdtase_N"/>
</dbReference>
<feature type="domain" description="Gfo/Idh/MocA-like oxidoreductase N-terminal" evidence="2">
    <location>
        <begin position="3"/>
        <end position="120"/>
    </location>
</feature>
<feature type="domain" description="Gfo/Idh/MocA-like oxidoreductase C-terminal" evidence="3">
    <location>
        <begin position="157"/>
        <end position="232"/>
    </location>
</feature>
<gene>
    <name evidence="4" type="ORF">IAA84_08015</name>
</gene>
<dbReference type="InterPro" id="IPR036291">
    <property type="entry name" value="NAD(P)-bd_dom_sf"/>
</dbReference>
<dbReference type="Pfam" id="PF02894">
    <property type="entry name" value="GFO_IDH_MocA_C"/>
    <property type="match status" value="1"/>
</dbReference>
<dbReference type="InterPro" id="IPR052515">
    <property type="entry name" value="Gfo/Idh/MocA_Oxidoreductase"/>
</dbReference>
<dbReference type="Proteomes" id="UP000824140">
    <property type="component" value="Unassembled WGS sequence"/>
</dbReference>
<evidence type="ECO:0000259" key="2">
    <source>
        <dbReference type="Pfam" id="PF01408"/>
    </source>
</evidence>
<reference evidence="4" key="2">
    <citation type="journal article" date="2021" name="PeerJ">
        <title>Extensive microbial diversity within the chicken gut microbiome revealed by metagenomics and culture.</title>
        <authorList>
            <person name="Gilroy R."/>
            <person name="Ravi A."/>
            <person name="Getino M."/>
            <person name="Pursley I."/>
            <person name="Horton D.L."/>
            <person name="Alikhan N.F."/>
            <person name="Baker D."/>
            <person name="Gharbi K."/>
            <person name="Hall N."/>
            <person name="Watson M."/>
            <person name="Adriaenssens E.M."/>
            <person name="Foster-Nyarko E."/>
            <person name="Jarju S."/>
            <person name="Secka A."/>
            <person name="Antonio M."/>
            <person name="Oren A."/>
            <person name="Chaudhuri R.R."/>
            <person name="La Ragione R."/>
            <person name="Hildebrand F."/>
            <person name="Pallen M.J."/>
        </authorList>
    </citation>
    <scope>NUCLEOTIDE SEQUENCE</scope>
    <source>
        <strain evidence="4">13766</strain>
    </source>
</reference>
<evidence type="ECO:0000256" key="1">
    <source>
        <dbReference type="ARBA" id="ARBA00010928"/>
    </source>
</evidence>
<sequence>MKKLAMIGCGGIGEYHLGHFLQFEDINLAGFCDLVLERAEAFVQKAGRGKAFTDFRKMFDETQPDMVFLCVPPTCHGRIEFEAIRRGIPFFVEKPLSLDVSLAKEIARQVEEKGLITAAGFQCRYDDINDPAREYIAGHPIAHVCASRVGGIPGTDWWNIKSASGGQLVEQAIHQMDMLRYLLGREPETVYSVATRGLITQEDNPGYFTDDLSTTLITFEGGLTCTMMTGCYSKNGASWDSKMTFGSLDSRMDYVLCSHIAFYGVDPQDRAQAVAGTIAGDGTQRKSDSEVGITQKSSVDFGLLCDRTFIDAVLTGDPSRIRSSYADAYRSTAFTLACNRSMETGMPEKVVY</sequence>
<accession>A0A9D1G0W1</accession>
<dbReference type="AlphaFoldDB" id="A0A9D1G0W1"/>
<name>A0A9D1G0W1_9FIRM</name>
<dbReference type="SUPFAM" id="SSF55347">
    <property type="entry name" value="Glyceraldehyde-3-phosphate dehydrogenase-like, C-terminal domain"/>
    <property type="match status" value="1"/>
</dbReference>
<protein>
    <submittedName>
        <fullName evidence="4">Gfo/Idh/MocA family oxidoreductase</fullName>
    </submittedName>
</protein>
<dbReference type="Gene3D" id="3.40.50.720">
    <property type="entry name" value="NAD(P)-binding Rossmann-like Domain"/>
    <property type="match status" value="1"/>
</dbReference>
<dbReference type="SUPFAM" id="SSF51735">
    <property type="entry name" value="NAD(P)-binding Rossmann-fold domains"/>
    <property type="match status" value="1"/>
</dbReference>
<dbReference type="GO" id="GO:0000166">
    <property type="term" value="F:nucleotide binding"/>
    <property type="evidence" value="ECO:0007669"/>
    <property type="project" value="InterPro"/>
</dbReference>
<dbReference type="Pfam" id="PF01408">
    <property type="entry name" value="GFO_IDH_MocA"/>
    <property type="match status" value="1"/>
</dbReference>